<name>A0ABQ9YA57_9EUKA</name>
<reference evidence="2 3" key="1">
    <citation type="journal article" date="2022" name="bioRxiv">
        <title>Genomics of Preaxostyla Flagellates Illuminates Evolutionary Transitions and the Path Towards Mitochondrial Loss.</title>
        <authorList>
            <person name="Novak L.V.F."/>
            <person name="Treitli S.C."/>
            <person name="Pyrih J."/>
            <person name="Halakuc P."/>
            <person name="Pipaliya S.V."/>
            <person name="Vacek V."/>
            <person name="Brzon O."/>
            <person name="Soukal P."/>
            <person name="Eme L."/>
            <person name="Dacks J.B."/>
            <person name="Karnkowska A."/>
            <person name="Elias M."/>
            <person name="Hampl V."/>
        </authorList>
    </citation>
    <scope>NUCLEOTIDE SEQUENCE [LARGE SCALE GENOMIC DNA]</scope>
    <source>
        <strain evidence="2">NAU3</strain>
        <tissue evidence="2">Gut</tissue>
    </source>
</reference>
<dbReference type="EMBL" id="JARBJD010000022">
    <property type="protein sequence ID" value="KAK2960529.1"/>
    <property type="molecule type" value="Genomic_DNA"/>
</dbReference>
<gene>
    <name evidence="2" type="ORF">BLNAU_4427</name>
</gene>
<keyword evidence="3" id="KW-1185">Reference proteome</keyword>
<evidence type="ECO:0000313" key="3">
    <source>
        <dbReference type="Proteomes" id="UP001281761"/>
    </source>
</evidence>
<proteinExistence type="predicted"/>
<feature type="region of interest" description="Disordered" evidence="1">
    <location>
        <begin position="1"/>
        <end position="79"/>
    </location>
</feature>
<organism evidence="2 3">
    <name type="scientific">Blattamonas nauphoetae</name>
    <dbReference type="NCBI Taxonomy" id="2049346"/>
    <lineage>
        <taxon>Eukaryota</taxon>
        <taxon>Metamonada</taxon>
        <taxon>Preaxostyla</taxon>
        <taxon>Oxymonadida</taxon>
        <taxon>Blattamonas</taxon>
    </lineage>
</organism>
<comment type="caution">
    <text evidence="2">The sequence shown here is derived from an EMBL/GenBank/DDBJ whole genome shotgun (WGS) entry which is preliminary data.</text>
</comment>
<protein>
    <submittedName>
        <fullName evidence="2">Uncharacterized protein</fullName>
    </submittedName>
</protein>
<feature type="compositionally biased region" description="Basic and acidic residues" evidence="1">
    <location>
        <begin position="58"/>
        <end position="67"/>
    </location>
</feature>
<feature type="compositionally biased region" description="Basic and acidic residues" evidence="1">
    <location>
        <begin position="1"/>
        <end position="14"/>
    </location>
</feature>
<sequence length="149" mass="16565">METGSENKARRDDESTNETEQSGGTETRQPEGEQSVLVKTELMRPAVAESVEGLGEAGSREGQRMETEEADEDLNEPERAVPTFRSIAEVLGIVDPNFPFYTPIRVPHKRVKMLPVPHPIMSMEEFISQITVIHHSPVVSDDSINPDPI</sequence>
<feature type="compositionally biased region" description="Polar residues" evidence="1">
    <location>
        <begin position="18"/>
        <end position="27"/>
    </location>
</feature>
<dbReference type="Proteomes" id="UP001281761">
    <property type="component" value="Unassembled WGS sequence"/>
</dbReference>
<evidence type="ECO:0000313" key="2">
    <source>
        <dbReference type="EMBL" id="KAK2960529.1"/>
    </source>
</evidence>
<accession>A0ABQ9YA57</accession>
<evidence type="ECO:0000256" key="1">
    <source>
        <dbReference type="SAM" id="MobiDB-lite"/>
    </source>
</evidence>